<protein>
    <submittedName>
        <fullName evidence="10">FtsX-like permease family protein</fullName>
    </submittedName>
</protein>
<gene>
    <name evidence="10" type="ORF">G3446_02105</name>
</gene>
<name>A0A6M0JWL9_9GAMM</name>
<evidence type="ECO:0000313" key="11">
    <source>
        <dbReference type="Proteomes" id="UP000483379"/>
    </source>
</evidence>
<feature type="transmembrane region" description="Helical" evidence="7">
    <location>
        <begin position="654"/>
        <end position="678"/>
    </location>
</feature>
<dbReference type="InterPro" id="IPR051447">
    <property type="entry name" value="Lipoprotein-release_system"/>
</dbReference>
<keyword evidence="6 7" id="KW-0472">Membrane</keyword>
<feature type="transmembrane region" description="Helical" evidence="7">
    <location>
        <begin position="20"/>
        <end position="40"/>
    </location>
</feature>
<feature type="transmembrane region" description="Helical" evidence="7">
    <location>
        <begin position="699"/>
        <end position="732"/>
    </location>
</feature>
<evidence type="ECO:0000256" key="1">
    <source>
        <dbReference type="ARBA" id="ARBA00004651"/>
    </source>
</evidence>
<evidence type="ECO:0000313" key="10">
    <source>
        <dbReference type="EMBL" id="NEV60697.1"/>
    </source>
</evidence>
<keyword evidence="11" id="KW-1185">Reference proteome</keyword>
<proteinExistence type="inferred from homology"/>
<comment type="caution">
    <text evidence="10">The sequence shown here is derived from an EMBL/GenBank/DDBJ whole genome shotgun (WGS) entry which is preliminary data.</text>
</comment>
<keyword evidence="4 7" id="KW-0812">Transmembrane</keyword>
<feature type="domain" description="MacB-like periplasmic core" evidence="9">
    <location>
        <begin position="26"/>
        <end position="232"/>
    </location>
</feature>
<evidence type="ECO:0000259" key="9">
    <source>
        <dbReference type="Pfam" id="PF12704"/>
    </source>
</evidence>
<evidence type="ECO:0000256" key="2">
    <source>
        <dbReference type="ARBA" id="ARBA00005236"/>
    </source>
</evidence>
<evidence type="ECO:0000256" key="6">
    <source>
        <dbReference type="ARBA" id="ARBA00023136"/>
    </source>
</evidence>
<feature type="transmembrane region" description="Helical" evidence="7">
    <location>
        <begin position="433"/>
        <end position="452"/>
    </location>
</feature>
<feature type="transmembrane region" description="Helical" evidence="7">
    <location>
        <begin position="752"/>
        <end position="771"/>
    </location>
</feature>
<dbReference type="PANTHER" id="PTHR30489:SF0">
    <property type="entry name" value="LIPOPROTEIN-RELEASING SYSTEM TRANSMEMBRANE PROTEIN LOLE"/>
    <property type="match status" value="1"/>
</dbReference>
<keyword evidence="3" id="KW-1003">Cell membrane</keyword>
<dbReference type="PANTHER" id="PTHR30489">
    <property type="entry name" value="LIPOPROTEIN-RELEASING SYSTEM TRANSMEMBRANE PROTEIN LOLE"/>
    <property type="match status" value="1"/>
</dbReference>
<organism evidence="10 11">
    <name type="scientific">Thiorhodococcus minor</name>
    <dbReference type="NCBI Taxonomy" id="57489"/>
    <lineage>
        <taxon>Bacteria</taxon>
        <taxon>Pseudomonadati</taxon>
        <taxon>Pseudomonadota</taxon>
        <taxon>Gammaproteobacteria</taxon>
        <taxon>Chromatiales</taxon>
        <taxon>Chromatiaceae</taxon>
        <taxon>Thiorhodococcus</taxon>
    </lineage>
</organism>
<evidence type="ECO:0000259" key="8">
    <source>
        <dbReference type="Pfam" id="PF02687"/>
    </source>
</evidence>
<feature type="domain" description="ABC3 transporter permease C-terminal" evidence="8">
    <location>
        <begin position="270"/>
        <end position="386"/>
    </location>
</feature>
<evidence type="ECO:0000256" key="3">
    <source>
        <dbReference type="ARBA" id="ARBA00022475"/>
    </source>
</evidence>
<dbReference type="InterPro" id="IPR003838">
    <property type="entry name" value="ABC3_permease_C"/>
</dbReference>
<evidence type="ECO:0000256" key="5">
    <source>
        <dbReference type="ARBA" id="ARBA00022989"/>
    </source>
</evidence>
<feature type="domain" description="ABC3 transporter permease C-terminal" evidence="8">
    <location>
        <begin position="661"/>
        <end position="778"/>
    </location>
</feature>
<dbReference type="EMBL" id="JAAIJQ010000004">
    <property type="protein sequence ID" value="NEV60697.1"/>
    <property type="molecule type" value="Genomic_DNA"/>
</dbReference>
<feature type="transmembrane region" description="Helical" evidence="7">
    <location>
        <begin position="361"/>
        <end position="381"/>
    </location>
</feature>
<feature type="transmembrane region" description="Helical" evidence="7">
    <location>
        <begin position="269"/>
        <end position="291"/>
    </location>
</feature>
<dbReference type="Pfam" id="PF02687">
    <property type="entry name" value="FtsX"/>
    <property type="match status" value="2"/>
</dbReference>
<dbReference type="GO" id="GO:0098797">
    <property type="term" value="C:plasma membrane protein complex"/>
    <property type="evidence" value="ECO:0007669"/>
    <property type="project" value="TreeGrafter"/>
</dbReference>
<evidence type="ECO:0000256" key="4">
    <source>
        <dbReference type="ARBA" id="ARBA00022692"/>
    </source>
</evidence>
<accession>A0A6M0JWL9</accession>
<keyword evidence="5 7" id="KW-1133">Transmembrane helix</keyword>
<dbReference type="InterPro" id="IPR025857">
    <property type="entry name" value="MacB_PCD"/>
</dbReference>
<sequence length="787" mass="85540">MSALTLKLLRETWGMRGQALAIGVVIAGGVATLIMSLSTLDALTLTRDAFYRDYRLAHVFATLKRAPESLAEAIRAIPGVQSVETRVVASASLDVAGFEDPATGVLVSLPDGRNAEHNRLYLSEGRLPELGRDSEVVLGQAFASAHHLRPGDSLAAVINGHRQRLDVVGIAMSPEYIYQIKPGDLFPDFARHGVLWMSRTYLANAYDMDGAFNDVTLLLTRDARPADVIERLDLLLERYGGLGAIPRADQLSERYLSSELEQLEGMAKLMPSIFLGVAAFLLNVVLSRLIGTQRDQIAILKAFGYSHWQIGAHYVQWVLLILLVGLLLGVLGGLWLGLQMAELYREFFRLPYLSFRVRPQVVGIAVFVTLAAGLLGTLSAVRHAVGLRPAEAMRPEPPPSFHPTLVERWGLQSLLAQPARMVLRNLERRPGKALLSILGIAMACAVLMVGRFQEGALDYLVQVQYGLAQRDDLTVTFVEPTSRRALFDLGAMSGVDLVEPFRQVAVRLRHGSASYRTGLQGLEPGGRLRRVLDDRLAVRPLPQAGVVLSDHLATMLRIRPGQTLRIDVLEGRRARLEAPVVGVVQDFTGVSAYMDLGALNRLLEEGDAISGALLSVAPEARDGIVAALKEAPRVAGVTDRLTAIQSFTDSMAEIVLSFALVASLLAASIAFGVVYNNARIALTERDRELATLRVLGFSLAEIGFILLGELALLTLIAIPVGYLVGVGLIALIVQGLDSDLYRIPMIIEPRVYAFSGTVILVSALVSGALVARRLRRLDLVAVLKTRE</sequence>
<feature type="transmembrane region" description="Helical" evidence="7">
    <location>
        <begin position="317"/>
        <end position="341"/>
    </location>
</feature>
<comment type="similarity">
    <text evidence="2">Belongs to the ABC-4 integral membrane protein family. LolC/E subfamily.</text>
</comment>
<dbReference type="GO" id="GO:0044874">
    <property type="term" value="P:lipoprotein localization to outer membrane"/>
    <property type="evidence" value="ECO:0007669"/>
    <property type="project" value="TreeGrafter"/>
</dbReference>
<dbReference type="Proteomes" id="UP000483379">
    <property type="component" value="Unassembled WGS sequence"/>
</dbReference>
<reference evidence="10 11" key="1">
    <citation type="submission" date="2020-02" db="EMBL/GenBank/DDBJ databases">
        <title>Genome sequences of Thiorhodococcus mannitoliphagus and Thiorhodococcus minor, purple sulfur photosynthetic bacteria in the gammaproteobacterial family, Chromatiaceae.</title>
        <authorList>
            <person name="Aviles F.A."/>
            <person name="Meyer T.E."/>
            <person name="Kyndt J.A."/>
        </authorList>
    </citation>
    <scope>NUCLEOTIDE SEQUENCE [LARGE SCALE GENOMIC DNA]</scope>
    <source>
        <strain evidence="10 11">DSM 11518</strain>
    </source>
</reference>
<evidence type="ECO:0000256" key="7">
    <source>
        <dbReference type="SAM" id="Phobius"/>
    </source>
</evidence>
<dbReference type="AlphaFoldDB" id="A0A6M0JWL9"/>
<comment type="subcellular location">
    <subcellularLocation>
        <location evidence="1">Cell membrane</location>
        <topology evidence="1">Multi-pass membrane protein</topology>
    </subcellularLocation>
</comment>
<dbReference type="RefSeq" id="WP_164450743.1">
    <property type="nucleotide sequence ID" value="NZ_JAAIJQ010000004.1"/>
</dbReference>
<dbReference type="Pfam" id="PF12704">
    <property type="entry name" value="MacB_PCD"/>
    <property type="match status" value="1"/>
</dbReference>